<accession>B3QQM6</accession>
<keyword evidence="2" id="KW-0813">Transport</keyword>
<dbReference type="GO" id="GO:0022857">
    <property type="term" value="F:transmembrane transporter activity"/>
    <property type="evidence" value="ECO:0007669"/>
    <property type="project" value="InterPro"/>
</dbReference>
<feature type="transmembrane region" description="Helical" evidence="7">
    <location>
        <begin position="64"/>
        <end position="84"/>
    </location>
</feature>
<keyword evidence="6 7" id="KW-0472">Membrane</keyword>
<dbReference type="STRING" id="517417.Cpar_1837"/>
<gene>
    <name evidence="8" type="ordered locus">Cpar_1837</name>
</gene>
<comment type="subcellular location">
    <subcellularLocation>
        <location evidence="1">Cell membrane</location>
        <topology evidence="1">Multi-pass membrane protein</topology>
    </subcellularLocation>
</comment>
<name>B3QQM6_CHLP8</name>
<evidence type="ECO:0000256" key="4">
    <source>
        <dbReference type="ARBA" id="ARBA00022692"/>
    </source>
</evidence>
<dbReference type="AlphaFoldDB" id="B3QQM6"/>
<evidence type="ECO:0000313" key="8">
    <source>
        <dbReference type="EMBL" id="ACF12229.1"/>
    </source>
</evidence>
<keyword evidence="5 7" id="KW-1133">Transmembrane helix</keyword>
<reference evidence="8" key="1">
    <citation type="submission" date="2008-06" db="EMBL/GenBank/DDBJ databases">
        <title>Complete sequence of Chlorobaculum parvum NCIB 8327.</title>
        <authorList>
            <consortium name="US DOE Joint Genome Institute"/>
            <person name="Lucas S."/>
            <person name="Copeland A."/>
            <person name="Lapidus A."/>
            <person name="Glavina del Rio T."/>
            <person name="Dalin E."/>
            <person name="Tice H."/>
            <person name="Bruce D."/>
            <person name="Goodwin L."/>
            <person name="Pitluck S."/>
            <person name="Schmutz J."/>
            <person name="Larimer F."/>
            <person name="Land M."/>
            <person name="Hauser L."/>
            <person name="Kyrpides N."/>
            <person name="Mikhailova N."/>
            <person name="Zhao F."/>
            <person name="Li T."/>
            <person name="Liu Z."/>
            <person name="Overmann J."/>
            <person name="Bryant D.A."/>
            <person name="Richardson P."/>
        </authorList>
    </citation>
    <scope>NUCLEOTIDE SEQUENCE [LARGE SCALE GENOMIC DNA]</scope>
    <source>
        <strain evidence="8">NCIB 8327</strain>
    </source>
</reference>
<dbReference type="RefSeq" id="WP_012503062.1">
    <property type="nucleotide sequence ID" value="NC_011027.1"/>
</dbReference>
<dbReference type="eggNOG" id="COG1289">
    <property type="taxonomic scope" value="Bacteria"/>
</dbReference>
<feature type="transmembrane region" description="Helical" evidence="7">
    <location>
        <begin position="451"/>
        <end position="472"/>
    </location>
</feature>
<dbReference type="InterPro" id="IPR006726">
    <property type="entry name" value="PHBA_efflux_AaeB/fusaric-R"/>
</dbReference>
<feature type="transmembrane region" description="Helical" evidence="7">
    <location>
        <begin position="90"/>
        <end position="109"/>
    </location>
</feature>
<protein>
    <submittedName>
        <fullName evidence="8">Fusaric acid resistance protein conserved region</fullName>
    </submittedName>
</protein>
<proteinExistence type="predicted"/>
<evidence type="ECO:0000256" key="5">
    <source>
        <dbReference type="ARBA" id="ARBA00022989"/>
    </source>
</evidence>
<dbReference type="PANTHER" id="PTHR30509">
    <property type="entry name" value="P-HYDROXYBENZOIC ACID EFFLUX PUMP SUBUNIT-RELATED"/>
    <property type="match status" value="1"/>
</dbReference>
<evidence type="ECO:0000256" key="7">
    <source>
        <dbReference type="SAM" id="Phobius"/>
    </source>
</evidence>
<dbReference type="KEGG" id="cpc:Cpar_1837"/>
<feature type="transmembrane region" description="Helical" evidence="7">
    <location>
        <begin position="398"/>
        <end position="421"/>
    </location>
</feature>
<dbReference type="PANTHER" id="PTHR30509:SF9">
    <property type="entry name" value="MULTIDRUG RESISTANCE PROTEIN MDTO"/>
    <property type="match status" value="1"/>
</dbReference>
<evidence type="ECO:0000256" key="1">
    <source>
        <dbReference type="ARBA" id="ARBA00004651"/>
    </source>
</evidence>
<dbReference type="EMBL" id="CP001099">
    <property type="protein sequence ID" value="ACF12229.1"/>
    <property type="molecule type" value="Genomic_DNA"/>
</dbReference>
<sequence length="630" mass="68981">MLNTVYRSLLRFWPEAWQVTRSVTAALAAYTIAVAMKLESPYWAAMTALIVLQPTGGQLLEKSFYRLAGTIAGALGGLMMLTFATSSFSLILMLCLWLAICVGVGNLIYGYRSYGFMVAGFTLALIVLEGWGHQEQIDALVVARIDCIFIGIVVTTAINISFTPRNGMKNLNRSIRNAVLASLKLVSLTLQSSEHAKAERGRHNLLFMLADIEKKLDSAGAGTLALKRRRFHIENLIVDLLSLLETSVLLEQQLNPNDEKSIMIRQTIAERLDAVTSRLEGSWRPVGTDKEFARLVAEVGAKLPVLASPLLSLSASLDLLLDQRKKSKLPNVPVTAPEPRLRERNWQEAARASLRAVIAVGITGTIWQLTGWREGPVMMMATAIMVSIFSTHDHPSVLLSHIFGGALVGVLLAFVVRLLLIPGQSSAFTQGLLTLPVLLGGMIAKNRRKTALGAMDTMMFFLFVMQPGLPVVASRIQFVAGGVAGLAGIVLALLSFRYVVPVNPALRLRTLLISIAKDLLLMTETNSPQILERGLNRTRYRVLRMLDNASLMNRDMSDVVDGSLAALAIGSFLKRMQEERAHTPLSEKRSLAMREFGAKLSSSGMNSEAIISLLKDSSFHFSRLDQIASN</sequence>
<dbReference type="OrthoDB" id="6538131at2"/>
<dbReference type="Proteomes" id="UP000008811">
    <property type="component" value="Chromosome"/>
</dbReference>
<feature type="transmembrane region" description="Helical" evidence="7">
    <location>
        <begin position="352"/>
        <end position="369"/>
    </location>
</feature>
<dbReference type="Pfam" id="PF04632">
    <property type="entry name" value="FUSC"/>
    <property type="match status" value="1"/>
</dbReference>
<evidence type="ECO:0000256" key="2">
    <source>
        <dbReference type="ARBA" id="ARBA00022448"/>
    </source>
</evidence>
<keyword evidence="3" id="KW-1003">Cell membrane</keyword>
<organism evidence="8 9">
    <name type="scientific">Chlorobaculum parvum (strain DSM 263 / NCIMB 8327)</name>
    <name type="common">Chlorobium vibrioforme subsp. thiosulfatophilum</name>
    <dbReference type="NCBI Taxonomy" id="517417"/>
    <lineage>
        <taxon>Bacteria</taxon>
        <taxon>Pseudomonadati</taxon>
        <taxon>Chlorobiota</taxon>
        <taxon>Chlorobiia</taxon>
        <taxon>Chlorobiales</taxon>
        <taxon>Chlorobiaceae</taxon>
        <taxon>Chlorobaculum</taxon>
    </lineage>
</organism>
<keyword evidence="9" id="KW-1185">Reference proteome</keyword>
<keyword evidence="4 7" id="KW-0812">Transmembrane</keyword>
<feature type="transmembrane region" description="Helical" evidence="7">
    <location>
        <begin position="139"/>
        <end position="162"/>
    </location>
</feature>
<feature type="transmembrane region" description="Helical" evidence="7">
    <location>
        <begin position="478"/>
        <end position="500"/>
    </location>
</feature>
<evidence type="ECO:0000256" key="6">
    <source>
        <dbReference type="ARBA" id="ARBA00023136"/>
    </source>
</evidence>
<evidence type="ECO:0000313" key="9">
    <source>
        <dbReference type="Proteomes" id="UP000008811"/>
    </source>
</evidence>
<evidence type="ECO:0000256" key="3">
    <source>
        <dbReference type="ARBA" id="ARBA00022475"/>
    </source>
</evidence>
<feature type="transmembrane region" description="Helical" evidence="7">
    <location>
        <begin position="116"/>
        <end position="133"/>
    </location>
</feature>
<dbReference type="HOGENOM" id="CLU_013927_1_2_10"/>
<dbReference type="GO" id="GO:0005886">
    <property type="term" value="C:plasma membrane"/>
    <property type="evidence" value="ECO:0007669"/>
    <property type="project" value="UniProtKB-SubCell"/>
</dbReference>